<sequence length="112" mass="12382">MMMRFVTPDRAGRADAGAVPSGPDCETAALLRQFLTPIFEAARSWRDLAERLDRRGYGVTFRLGRMLVFDRETGTALCTGTSMGVPLRELAARLGRPVLRLNHDGCSAELDR</sequence>
<comment type="caution">
    <text evidence="2">The sequence shown here is derived from an EMBL/GenBank/DDBJ whole genome shotgun (WGS) entry which is preliminary data.</text>
</comment>
<reference evidence="3" key="1">
    <citation type="journal article" date="2014" name="Stand. Genomic Sci.">
        <title>Genome sequence of the exopolysaccharide-producing Salipiger mucosus type strain (DSM 16094(T)), a moderately halophilic member of the Roseobacter clade.</title>
        <authorList>
            <person name="Riedel T."/>
            <person name="Spring S."/>
            <person name="Fiebig A."/>
            <person name="Petersen J."/>
            <person name="Kyrpides N.C."/>
            <person name="Goker M."/>
            <person name="Klenk H.P."/>
        </authorList>
    </citation>
    <scope>NUCLEOTIDE SEQUENCE [LARGE SCALE GENOMIC DNA]</scope>
    <source>
        <strain evidence="3">DSM 16094</strain>
    </source>
</reference>
<name>S9QJK8_9RHOB</name>
<dbReference type="Proteomes" id="UP000015347">
    <property type="component" value="Unassembled WGS sequence"/>
</dbReference>
<dbReference type="RefSeq" id="WP_020043171.1">
    <property type="nucleotide sequence ID" value="NZ_KE557278.1"/>
</dbReference>
<evidence type="ECO:0000313" key="2">
    <source>
        <dbReference type="EMBL" id="EPX79783.1"/>
    </source>
</evidence>
<dbReference type="eggNOG" id="ENOG5032YP9">
    <property type="taxonomic scope" value="Bacteria"/>
</dbReference>
<proteinExistence type="predicted"/>
<feature type="region of interest" description="Disordered" evidence="1">
    <location>
        <begin position="1"/>
        <end position="21"/>
    </location>
</feature>
<evidence type="ECO:0000256" key="1">
    <source>
        <dbReference type="SAM" id="MobiDB-lite"/>
    </source>
</evidence>
<keyword evidence="3" id="KW-1185">Reference proteome</keyword>
<protein>
    <submittedName>
        <fullName evidence="2">Uncharacterized protein</fullName>
    </submittedName>
</protein>
<dbReference type="EMBL" id="APVH01000034">
    <property type="protein sequence ID" value="EPX79783.1"/>
    <property type="molecule type" value="Genomic_DNA"/>
</dbReference>
<accession>S9QJK8</accession>
<dbReference type="STRING" id="1123237.Salmuc_05141"/>
<evidence type="ECO:0000313" key="3">
    <source>
        <dbReference type="Proteomes" id="UP000015347"/>
    </source>
</evidence>
<dbReference type="AlphaFoldDB" id="S9QJK8"/>
<gene>
    <name evidence="2" type="ORF">Salmuc_05141</name>
</gene>
<dbReference type="HOGENOM" id="CLU_167598_0_0_5"/>
<organism evidence="2 3">
    <name type="scientific">Salipiger mucosus DSM 16094</name>
    <dbReference type="NCBI Taxonomy" id="1123237"/>
    <lineage>
        <taxon>Bacteria</taxon>
        <taxon>Pseudomonadati</taxon>
        <taxon>Pseudomonadota</taxon>
        <taxon>Alphaproteobacteria</taxon>
        <taxon>Rhodobacterales</taxon>
        <taxon>Roseobacteraceae</taxon>
        <taxon>Salipiger</taxon>
    </lineage>
</organism>